<dbReference type="OrthoDB" id="538223at2759"/>
<feature type="region of interest" description="Disordered" evidence="4">
    <location>
        <begin position="130"/>
        <end position="166"/>
    </location>
</feature>
<evidence type="ECO:0000256" key="1">
    <source>
        <dbReference type="ARBA" id="ARBA00022574"/>
    </source>
</evidence>
<dbReference type="PANTHER" id="PTHR45333:SF1">
    <property type="entry name" value="CHROMOSOME UNDETERMINED SCAFFOLD_625, WHOLE GENOME SHOTGUN SEQUENCE"/>
    <property type="match status" value="1"/>
</dbReference>
<dbReference type="InterPro" id="IPR001680">
    <property type="entry name" value="WD40_rpt"/>
</dbReference>
<feature type="repeat" description="WD" evidence="3">
    <location>
        <begin position="1487"/>
        <end position="1528"/>
    </location>
</feature>
<feature type="repeat" description="WD" evidence="3">
    <location>
        <begin position="1109"/>
        <end position="1150"/>
    </location>
</feature>
<organism evidence="7 8">
    <name type="scientific">Lepidopterella palustris CBS 459.81</name>
    <dbReference type="NCBI Taxonomy" id="1314670"/>
    <lineage>
        <taxon>Eukaryota</taxon>
        <taxon>Fungi</taxon>
        <taxon>Dikarya</taxon>
        <taxon>Ascomycota</taxon>
        <taxon>Pezizomycotina</taxon>
        <taxon>Dothideomycetes</taxon>
        <taxon>Pleosporomycetidae</taxon>
        <taxon>Mytilinidiales</taxon>
        <taxon>Argynnaceae</taxon>
        <taxon>Lepidopterella</taxon>
    </lineage>
</organism>
<dbReference type="EMBL" id="KV745035">
    <property type="protein sequence ID" value="OCK78869.1"/>
    <property type="molecule type" value="Genomic_DNA"/>
</dbReference>
<dbReference type="InterPro" id="IPR027417">
    <property type="entry name" value="P-loop_NTPase"/>
</dbReference>
<dbReference type="InterPro" id="IPR056884">
    <property type="entry name" value="NPHP3-like_N"/>
</dbReference>
<dbReference type="Pfam" id="PF24883">
    <property type="entry name" value="NPHP3_N"/>
    <property type="match status" value="1"/>
</dbReference>
<evidence type="ECO:0000259" key="5">
    <source>
        <dbReference type="Pfam" id="PF17100"/>
    </source>
</evidence>
<evidence type="ECO:0000256" key="3">
    <source>
        <dbReference type="PROSITE-ProRule" id="PRU00221"/>
    </source>
</evidence>
<dbReference type="PROSITE" id="PS50082">
    <property type="entry name" value="WD_REPEATS_2"/>
    <property type="match status" value="12"/>
</dbReference>
<name>A0A8E2JDT9_9PEZI</name>
<feature type="region of interest" description="Disordered" evidence="4">
    <location>
        <begin position="70"/>
        <end position="96"/>
    </location>
</feature>
<evidence type="ECO:0000256" key="2">
    <source>
        <dbReference type="ARBA" id="ARBA00022737"/>
    </source>
</evidence>
<dbReference type="PANTHER" id="PTHR45333">
    <property type="entry name" value="MEMBRANE PROTEIN-RELATED"/>
    <property type="match status" value="1"/>
</dbReference>
<keyword evidence="2" id="KW-0677">Repeat</keyword>
<dbReference type="InterPro" id="IPR019775">
    <property type="entry name" value="WD40_repeat_CS"/>
</dbReference>
<evidence type="ECO:0000259" key="6">
    <source>
        <dbReference type="Pfam" id="PF24883"/>
    </source>
</evidence>
<evidence type="ECO:0000313" key="8">
    <source>
        <dbReference type="Proteomes" id="UP000250266"/>
    </source>
</evidence>
<dbReference type="SUPFAM" id="SSF52540">
    <property type="entry name" value="P-loop containing nucleoside triphosphate hydrolases"/>
    <property type="match status" value="1"/>
</dbReference>
<gene>
    <name evidence="7" type="ORF">K432DRAFT_355965</name>
</gene>
<feature type="repeat" description="WD" evidence="3">
    <location>
        <begin position="1243"/>
        <end position="1277"/>
    </location>
</feature>
<reference evidence="7 8" key="1">
    <citation type="journal article" date="2016" name="Nat. Commun.">
        <title>Ectomycorrhizal ecology is imprinted in the genome of the dominant symbiotic fungus Cenococcum geophilum.</title>
        <authorList>
            <consortium name="DOE Joint Genome Institute"/>
            <person name="Peter M."/>
            <person name="Kohler A."/>
            <person name="Ohm R.A."/>
            <person name="Kuo A."/>
            <person name="Krutzmann J."/>
            <person name="Morin E."/>
            <person name="Arend M."/>
            <person name="Barry K.W."/>
            <person name="Binder M."/>
            <person name="Choi C."/>
            <person name="Clum A."/>
            <person name="Copeland A."/>
            <person name="Grisel N."/>
            <person name="Haridas S."/>
            <person name="Kipfer T."/>
            <person name="LaButti K."/>
            <person name="Lindquist E."/>
            <person name="Lipzen A."/>
            <person name="Maire R."/>
            <person name="Meier B."/>
            <person name="Mihaltcheva S."/>
            <person name="Molinier V."/>
            <person name="Murat C."/>
            <person name="Poggeler S."/>
            <person name="Quandt C.A."/>
            <person name="Sperisen C."/>
            <person name="Tritt A."/>
            <person name="Tisserant E."/>
            <person name="Crous P.W."/>
            <person name="Henrissat B."/>
            <person name="Nehls U."/>
            <person name="Egli S."/>
            <person name="Spatafora J.W."/>
            <person name="Grigoriev I.V."/>
            <person name="Martin F.M."/>
        </authorList>
    </citation>
    <scope>NUCLEOTIDE SEQUENCE [LARGE SCALE GENOMIC DNA]</scope>
    <source>
        <strain evidence="7 8">CBS 459.81</strain>
    </source>
</reference>
<feature type="compositionally biased region" description="Polar residues" evidence="4">
    <location>
        <begin position="198"/>
        <end position="207"/>
    </location>
</feature>
<dbReference type="InterPro" id="IPR020472">
    <property type="entry name" value="WD40_PAC1"/>
</dbReference>
<dbReference type="PROSITE" id="PS00678">
    <property type="entry name" value="WD_REPEATS_1"/>
    <property type="match status" value="8"/>
</dbReference>
<feature type="compositionally biased region" description="Low complexity" evidence="4">
    <location>
        <begin position="81"/>
        <end position="95"/>
    </location>
</feature>
<feature type="repeat" description="WD" evidence="3">
    <location>
        <begin position="1067"/>
        <end position="1108"/>
    </location>
</feature>
<dbReference type="Pfam" id="PF17100">
    <property type="entry name" value="NACHT_N"/>
    <property type="match status" value="1"/>
</dbReference>
<dbReference type="SUPFAM" id="SSF50998">
    <property type="entry name" value="Quinoprotein alcohol dehydrogenase-like"/>
    <property type="match status" value="2"/>
</dbReference>
<dbReference type="PRINTS" id="PR00320">
    <property type="entry name" value="GPROTEINBRPT"/>
</dbReference>
<feature type="repeat" description="WD" evidence="3">
    <location>
        <begin position="1446"/>
        <end position="1486"/>
    </location>
</feature>
<sequence>MISFAEAMDKFKHWIKGQRGKARGNDGSAGSTSTYALADPKPHPVGTPAPNDPPRRTLGVVPVTSPPLPAPPTATISNHVSASATSNPSTSTSCSHLPAIPDGSLCTISTLQGRPQTGVCDDVEENKVKLSPKSDAAAEGPVQSAHCTSGSRAPVAGQNASADSGPESLWDLAYERLRVEHDIMVEDYQKVLSRELSKTSSNTSNGNPPKDSLDDTENLINADPKERQAQLKAILDLGQKRMDEKKIEYVIGGHKFVLQDQIAQAARFVQWGKDLIDEAVRASPEASMAWCGICLVLPLFTRHSDVEKAHRDGFTYVSGRMSYYVALEPKFDLENQDSSAGISKDSILNLYQHILEFQVRSVLRFFRSRLRNFARDILPSEGWSGMVTKIKELEKTLDKDLQMGELMELNKNTKKSADAMQKLLPASEDIRDALQEMVKLQKYDIRINDKAIHDSREVDKHIPECQPGTRVGILKNVTEWATATESETIFWLHGPAGTGKSAVSRTIAKNFAQTGLLGASYFFMGSLGRPRLDLFFSTVAAQLANSIRPLEKHICKSLDDLGDLGKAKIEGKALPEQFQALILNPLKELSEEHSGTWTRIIVIDALDECKDEMENDIREVCSLLSQLRELRQVRLRVFLSTRFAVPITSAFKSIKLRELSLLDRWNDTKDDISAYLKQTFATIKANKDVMENPWPLPADLESVLTLATTPTPSFIYAATVCRFVNRKIGTKNPANLLKTWLEKRNSGPKYDYASQINDIYKPILQVFDTNEEGGDRDALDCDDKRLLLDVLGSIILFVTPLSAEGSASLLGIEVGSLRTLLKDLHPVLDVPETSDFPVRLLHNTFADFMLGKDGTGTENFQVNEAKAHVMLALKCIDRMQKESGGLRKDMCHVNDYGKLREEIDESLIAKHIPPDLRYACLNWVHHLHQCGQHITSEDKDKALLQTIYALLQKIEPFLKAHFLHWIEGLSLLGNLSDGVMSIRQLLHIVQSLSSGSVQFVEYLRDTEKFLSNFGSIIERAPLQTYGAALAFCPTSAEVKHWHWEQRLPFLKSVDGIGQSWKPYSQILEGHDNRIRAVSFSPDGRTLASASQDWTVRLWSAATGAHKQTLKGHCDSVNTLAFSRDGKTLASASDDETIRLWDAETGTCKQKLDGHHEAVNAVSFLPDGKTLASALDDGTVWHWDTETGAQKQTLKPEFIGRAASFSPDGKTLASTQYWNYKVLLWDRETGAHKQTLDGNDGIIIYAVSFSPDGKTLASASSDRIVRLWNTETGAHKHTLEGHGLSVNAVSFSHDCKTLISASDDETIRLWDIETGTCRQILEGHGSSVNAVSFSPDGKTVASASDDGKVMLWDTATGVYGREQKLENNRYSVAAISFDHKTITSTSGDRRGRLYDAETDTYTETSEGSGFVVNALSFSPKGKIVASASDDEKVRLWDAESGTCKQTLEGHSLPIKAVSFSPDGKTLVSTSGSSVWLWDTETGARKQTLEDHLELVSAVLFSPDGKTLASASYDESVRLWDIETGTCVLRLGGSYGPVTAISFSPDGTTLASAAYDSIVRLWDIGTGTCKQALPSRYGRIDVVSFSPDGKTLASASFVGTVWLWDAETGTCKHTLEGHDKLVYALSFSLEGDMLASASHDGTVQLWDTETGDHKQTLEGYNSLGTLYFSENGRFLKTKRGLLSLPPGSVAPKLDQQDSACALFVGEDWIVRDGQKVIWLPPSYRAVCVAYYNNILVLGNKSGGVTFFSFS</sequence>
<proteinExistence type="predicted"/>
<dbReference type="Pfam" id="PF00400">
    <property type="entry name" value="WD40"/>
    <property type="match status" value="12"/>
</dbReference>
<feature type="repeat" description="WD" evidence="3">
    <location>
        <begin position="1571"/>
        <end position="1612"/>
    </location>
</feature>
<feature type="region of interest" description="Disordered" evidence="4">
    <location>
        <begin position="195"/>
        <end position="218"/>
    </location>
</feature>
<protein>
    <submittedName>
        <fullName evidence="7">WD40 repeat-like protein</fullName>
    </submittedName>
</protein>
<evidence type="ECO:0000313" key="7">
    <source>
        <dbReference type="EMBL" id="OCK78869.1"/>
    </source>
</evidence>
<evidence type="ECO:0000256" key="4">
    <source>
        <dbReference type="SAM" id="MobiDB-lite"/>
    </source>
</evidence>
<feature type="repeat" description="WD" evidence="3">
    <location>
        <begin position="1320"/>
        <end position="1356"/>
    </location>
</feature>
<dbReference type="Proteomes" id="UP000250266">
    <property type="component" value="Unassembled WGS sequence"/>
</dbReference>
<dbReference type="Gene3D" id="3.40.50.300">
    <property type="entry name" value="P-loop containing nucleotide triphosphate hydrolases"/>
    <property type="match status" value="1"/>
</dbReference>
<dbReference type="InterPro" id="IPR031359">
    <property type="entry name" value="NACHT_N"/>
</dbReference>
<feature type="repeat" description="WD" evidence="3">
    <location>
        <begin position="1151"/>
        <end position="1192"/>
    </location>
</feature>
<feature type="repeat" description="WD" evidence="3">
    <location>
        <begin position="1278"/>
        <end position="1319"/>
    </location>
</feature>
<feature type="repeat" description="WD" evidence="3">
    <location>
        <begin position="1404"/>
        <end position="1445"/>
    </location>
</feature>
<keyword evidence="8" id="KW-1185">Reference proteome</keyword>
<feature type="compositionally biased region" description="Pro residues" evidence="4">
    <location>
        <begin position="43"/>
        <end position="52"/>
    </location>
</feature>
<dbReference type="PROSITE" id="PS50294">
    <property type="entry name" value="WD_REPEATS_REGION"/>
    <property type="match status" value="11"/>
</dbReference>
<feature type="domain" description="Nephrocystin 3-like N-terminal" evidence="6">
    <location>
        <begin position="476"/>
        <end position="642"/>
    </location>
</feature>
<feature type="repeat" description="WD" evidence="3">
    <location>
        <begin position="1529"/>
        <end position="1570"/>
    </location>
</feature>
<dbReference type="CDD" id="cd00200">
    <property type="entry name" value="WD40"/>
    <property type="match status" value="2"/>
</dbReference>
<dbReference type="Gene3D" id="2.130.10.10">
    <property type="entry name" value="YVTN repeat-like/Quinoprotein amine dehydrogenase"/>
    <property type="match status" value="5"/>
</dbReference>
<feature type="region of interest" description="Disordered" evidence="4">
    <location>
        <begin position="17"/>
        <end position="56"/>
    </location>
</feature>
<accession>A0A8E2JDT9</accession>
<feature type="domain" description="NWD NACHT-NTPase N-terminal" evidence="5">
    <location>
        <begin position="167"/>
        <end position="400"/>
    </location>
</feature>
<dbReference type="InterPro" id="IPR011047">
    <property type="entry name" value="Quinoprotein_ADH-like_sf"/>
</dbReference>
<keyword evidence="1 3" id="KW-0853">WD repeat</keyword>
<feature type="repeat" description="WD" evidence="3">
    <location>
        <begin position="1613"/>
        <end position="1654"/>
    </location>
</feature>
<dbReference type="InterPro" id="IPR015943">
    <property type="entry name" value="WD40/YVTN_repeat-like_dom_sf"/>
</dbReference>
<dbReference type="SMART" id="SM00320">
    <property type="entry name" value="WD40"/>
    <property type="match status" value="14"/>
</dbReference>